<evidence type="ECO:0000256" key="1">
    <source>
        <dbReference type="SAM" id="MobiDB-lite"/>
    </source>
</evidence>
<accession>A0A2A9NP31</accession>
<dbReference type="Proteomes" id="UP000242287">
    <property type="component" value="Unassembled WGS sequence"/>
</dbReference>
<keyword evidence="3" id="KW-1185">Reference proteome</keyword>
<protein>
    <submittedName>
        <fullName evidence="2">Uncharacterized protein</fullName>
    </submittedName>
</protein>
<evidence type="ECO:0000313" key="3">
    <source>
        <dbReference type="Proteomes" id="UP000242287"/>
    </source>
</evidence>
<evidence type="ECO:0000313" key="2">
    <source>
        <dbReference type="EMBL" id="PFH50091.1"/>
    </source>
</evidence>
<sequence length="287" mass="32582">MIDISDQAIKEIRPGRDEQNRAHLRRKQQTKWQMDTQAVDNNVNIYIPLLAAIKQTLLRWRPVLRLRQSSKAPLASEHKTVDQFLSPVRKEAAQGNVRWGVPYGMNDLRDLPLAFHLVRFGGTWAICGQKLNNALEDKKKPRTGQGQRDMSPGNEGDTTNTNAGVEFQYDADFSEYSTLPDSENDDEIENPEQVIDLVSRVPWYCWKAPTIPAGHFIWNCPGCGYAINFLKLTPKDVEPLGPEFGRYLRDKKWLSLREEMASHGFGLILVKKGEKTLAIRPGTAVVK</sequence>
<proteinExistence type="predicted"/>
<name>A0A2A9NP31_9AGAR</name>
<reference evidence="2 3" key="1">
    <citation type="submission" date="2014-02" db="EMBL/GenBank/DDBJ databases">
        <title>Transposable element dynamics among asymbiotic and ectomycorrhizal Amanita fungi.</title>
        <authorList>
            <consortium name="DOE Joint Genome Institute"/>
            <person name="Hess J."/>
            <person name="Skrede I."/>
            <person name="Wolfe B."/>
            <person name="LaButti K."/>
            <person name="Ohm R.A."/>
            <person name="Grigoriev I.V."/>
            <person name="Pringle A."/>
        </authorList>
    </citation>
    <scope>NUCLEOTIDE SEQUENCE [LARGE SCALE GENOMIC DNA]</scope>
    <source>
        <strain evidence="2 3">SKay4041</strain>
    </source>
</reference>
<dbReference type="EMBL" id="KZ302012">
    <property type="protein sequence ID" value="PFH50091.1"/>
    <property type="molecule type" value="Genomic_DNA"/>
</dbReference>
<dbReference type="AlphaFoldDB" id="A0A2A9NP31"/>
<gene>
    <name evidence="2" type="ORF">AMATHDRAFT_48221</name>
</gene>
<organism evidence="2 3">
    <name type="scientific">Amanita thiersii Skay4041</name>
    <dbReference type="NCBI Taxonomy" id="703135"/>
    <lineage>
        <taxon>Eukaryota</taxon>
        <taxon>Fungi</taxon>
        <taxon>Dikarya</taxon>
        <taxon>Basidiomycota</taxon>
        <taxon>Agaricomycotina</taxon>
        <taxon>Agaricomycetes</taxon>
        <taxon>Agaricomycetidae</taxon>
        <taxon>Agaricales</taxon>
        <taxon>Pluteineae</taxon>
        <taxon>Amanitaceae</taxon>
        <taxon>Amanita</taxon>
    </lineage>
</organism>
<feature type="region of interest" description="Disordered" evidence="1">
    <location>
        <begin position="137"/>
        <end position="162"/>
    </location>
</feature>